<dbReference type="PATRIC" id="fig|421052.3.peg.1833"/>
<evidence type="ECO:0000313" key="1">
    <source>
        <dbReference type="EMBL" id="EPF73997.1"/>
    </source>
</evidence>
<comment type="caution">
    <text evidence="1">The sequence shown here is derived from an EMBL/GenBank/DDBJ whole genome shotgun (WGS) entry which is preliminary data.</text>
</comment>
<dbReference type="eggNOG" id="ENOG50329R7">
    <property type="taxonomic scope" value="Bacteria"/>
</dbReference>
<gene>
    <name evidence="1" type="ORF">F945_01876</name>
</gene>
<sequence length="158" mass="17841">MLRTSGILLAFATVLLQFAVFLQPLLPEQYQIAPVCELISQAFSSKQILQDNQNQSSHQASVAQHANHQLEHTVSASDHAHSTAGHNHHDLTHQCQYCTIYGNLHLPPELDLKEVLVRIQVRLLAYSESFKHVYFELQRLYLLPQGRAPPSTLQLSIV</sequence>
<proteinExistence type="predicted"/>
<accession>S3N2N3</accession>
<evidence type="ECO:0000313" key="2">
    <source>
        <dbReference type="Proteomes" id="UP000014568"/>
    </source>
</evidence>
<dbReference type="RefSeq" id="WP_016656283.1">
    <property type="nucleotide sequence ID" value="NZ_KE340353.1"/>
</dbReference>
<protein>
    <recommendedName>
        <fullName evidence="3">DUF2946 domain-containing protein</fullName>
    </recommendedName>
</protein>
<dbReference type="EMBL" id="ATGI01000022">
    <property type="protein sequence ID" value="EPF73997.1"/>
    <property type="molecule type" value="Genomic_DNA"/>
</dbReference>
<dbReference type="AlphaFoldDB" id="S3N2N3"/>
<dbReference type="HOGENOM" id="CLU_151724_0_0_6"/>
<organism evidence="1 2">
    <name type="scientific">Acinetobacter rudis CIP 110305</name>
    <dbReference type="NCBI Taxonomy" id="421052"/>
    <lineage>
        <taxon>Bacteria</taxon>
        <taxon>Pseudomonadati</taxon>
        <taxon>Pseudomonadota</taxon>
        <taxon>Gammaproteobacteria</taxon>
        <taxon>Moraxellales</taxon>
        <taxon>Moraxellaceae</taxon>
        <taxon>Acinetobacter</taxon>
    </lineage>
</organism>
<dbReference type="STRING" id="632955.GCA_000829675_02503"/>
<name>S3N2N3_9GAMM</name>
<evidence type="ECO:0008006" key="3">
    <source>
        <dbReference type="Google" id="ProtNLM"/>
    </source>
</evidence>
<keyword evidence="2" id="KW-1185">Reference proteome</keyword>
<reference evidence="1 2" key="1">
    <citation type="submission" date="2013-06" db="EMBL/GenBank/DDBJ databases">
        <title>The Genome Sequence of Acinetobacter rudis CIP 110305.</title>
        <authorList>
            <consortium name="The Broad Institute Genome Sequencing Platform"/>
            <consortium name="The Broad Institute Genome Sequencing Center for Infectious Disease"/>
            <person name="Cerqueira G."/>
            <person name="Feldgarden M."/>
            <person name="Courvalin P."/>
            <person name="Perichon B."/>
            <person name="Grillot-Courvalin C."/>
            <person name="Clermont D."/>
            <person name="Rocha E."/>
            <person name="Yoon E.-J."/>
            <person name="Nemec A."/>
            <person name="Young S.K."/>
            <person name="Zeng Q."/>
            <person name="Gargeya S."/>
            <person name="Fitzgerald M."/>
            <person name="Abouelleil A."/>
            <person name="Alvarado L."/>
            <person name="Berlin A.M."/>
            <person name="Chapman S.B."/>
            <person name="Dewar J."/>
            <person name="Goldberg J."/>
            <person name="Griggs A."/>
            <person name="Gujja S."/>
            <person name="Hansen M."/>
            <person name="Howarth C."/>
            <person name="Imamovic A."/>
            <person name="Larimer J."/>
            <person name="McCowan C."/>
            <person name="Murphy C."/>
            <person name="Pearson M."/>
            <person name="Priest M."/>
            <person name="Roberts A."/>
            <person name="Saif S."/>
            <person name="Shea T."/>
            <person name="Sykes S."/>
            <person name="Wortman J."/>
            <person name="Nusbaum C."/>
            <person name="Birren B."/>
        </authorList>
    </citation>
    <scope>NUCLEOTIDE SEQUENCE [LARGE SCALE GENOMIC DNA]</scope>
    <source>
        <strain evidence="1 2">CIP 110305</strain>
    </source>
</reference>
<dbReference type="Proteomes" id="UP000014568">
    <property type="component" value="Unassembled WGS sequence"/>
</dbReference>